<feature type="domain" description="Smf/DprA SLOG" evidence="2">
    <location>
        <begin position="45"/>
        <end position="251"/>
    </location>
</feature>
<dbReference type="STRING" id="322505.SAMN04487836_10226"/>
<gene>
    <name evidence="3" type="ORF">SAMN04487834_100439</name>
</gene>
<dbReference type="EMBL" id="FNYK01000004">
    <property type="protein sequence ID" value="SEI44415.1"/>
    <property type="molecule type" value="Genomic_DNA"/>
</dbReference>
<dbReference type="Proteomes" id="UP000183028">
    <property type="component" value="Unassembled WGS sequence"/>
</dbReference>
<keyword evidence="4" id="KW-1185">Reference proteome</keyword>
<dbReference type="InterPro" id="IPR057666">
    <property type="entry name" value="DrpA_SLOG"/>
</dbReference>
<dbReference type="InterPro" id="IPR003488">
    <property type="entry name" value="DprA"/>
</dbReference>
<evidence type="ECO:0000313" key="3">
    <source>
        <dbReference type="EMBL" id="SEI44415.1"/>
    </source>
</evidence>
<dbReference type="NCBIfam" id="TIGR00732">
    <property type="entry name" value="dprA"/>
    <property type="match status" value="1"/>
</dbReference>
<dbReference type="SUPFAM" id="SSF102405">
    <property type="entry name" value="MCP/YpsA-like"/>
    <property type="match status" value="1"/>
</dbReference>
<dbReference type="Pfam" id="PF02481">
    <property type="entry name" value="DNA_processg_A"/>
    <property type="match status" value="1"/>
</dbReference>
<proteinExistence type="inferred from homology"/>
<accession>A0A1H6QYR7</accession>
<sequence>MEEVLLYFALKYRGDFHTIMQAVQNKEEVDQDEAMALKAKLHSNYVTILSPHYPSALKNIQCPPFVLFYYGHIELLNEPSIGVIGMRHPSDYGLYATNHLVKGLVEHHLTIVSGMAIGIDGASHRAAMRYHGHTVAVLGGGIDYIYPKSNTDIYDVMKHEHLIISEIPFDQMPRRIDFPKRNRIIAGLSSSLLVVEAQEKSGTMITVGCALEQGKDVFAIPGRIYDHGGCNKLIDQGAKLVMKVEDIIEELY</sequence>
<protein>
    <submittedName>
        <fullName evidence="3">DNA processing protein</fullName>
    </submittedName>
</protein>
<dbReference type="GO" id="GO:0009294">
    <property type="term" value="P:DNA-mediated transformation"/>
    <property type="evidence" value="ECO:0007669"/>
    <property type="project" value="InterPro"/>
</dbReference>
<organism evidence="3 4">
    <name type="scientific">Sharpea azabuensis</name>
    <dbReference type="NCBI Taxonomy" id="322505"/>
    <lineage>
        <taxon>Bacteria</taxon>
        <taxon>Bacillati</taxon>
        <taxon>Bacillota</taxon>
        <taxon>Erysipelotrichia</taxon>
        <taxon>Erysipelotrichales</taxon>
        <taxon>Coprobacillaceae</taxon>
        <taxon>Sharpea</taxon>
    </lineage>
</organism>
<dbReference type="Gene3D" id="3.40.50.450">
    <property type="match status" value="1"/>
</dbReference>
<dbReference type="PANTHER" id="PTHR43022:SF1">
    <property type="entry name" value="PROTEIN SMF"/>
    <property type="match status" value="1"/>
</dbReference>
<evidence type="ECO:0000313" key="4">
    <source>
        <dbReference type="Proteomes" id="UP000183028"/>
    </source>
</evidence>
<reference evidence="4" key="1">
    <citation type="submission" date="2016-10" db="EMBL/GenBank/DDBJ databases">
        <authorList>
            <person name="Varghese N."/>
        </authorList>
    </citation>
    <scope>NUCLEOTIDE SEQUENCE [LARGE SCALE GENOMIC DNA]</scope>
    <source>
        <strain evidence="4">DSM 20406</strain>
    </source>
</reference>
<evidence type="ECO:0000259" key="2">
    <source>
        <dbReference type="Pfam" id="PF02481"/>
    </source>
</evidence>
<dbReference type="PANTHER" id="PTHR43022">
    <property type="entry name" value="PROTEIN SMF"/>
    <property type="match status" value="1"/>
</dbReference>
<evidence type="ECO:0000256" key="1">
    <source>
        <dbReference type="ARBA" id="ARBA00006525"/>
    </source>
</evidence>
<dbReference type="OrthoDB" id="9785707at2"/>
<comment type="similarity">
    <text evidence="1">Belongs to the DprA/Smf family.</text>
</comment>
<dbReference type="AlphaFoldDB" id="A0A1H6QYR7"/>
<name>A0A1H6QYR7_9FIRM</name>
<dbReference type="RefSeq" id="WP_074731229.1">
    <property type="nucleotide sequence ID" value="NZ_CADABK010000002.1"/>
</dbReference>
<dbReference type="eggNOG" id="COG0758">
    <property type="taxonomic scope" value="Bacteria"/>
</dbReference>